<dbReference type="EMBL" id="FMSP01000008">
    <property type="protein sequence ID" value="SCV71832.1"/>
    <property type="molecule type" value="Genomic_DNA"/>
</dbReference>
<evidence type="ECO:0000313" key="2">
    <source>
        <dbReference type="EMBL" id="SCV71832.1"/>
    </source>
</evidence>
<feature type="region of interest" description="Disordered" evidence="1">
    <location>
        <begin position="224"/>
        <end position="257"/>
    </location>
</feature>
<evidence type="ECO:0000313" key="3">
    <source>
        <dbReference type="Proteomes" id="UP000198372"/>
    </source>
</evidence>
<protein>
    <submittedName>
        <fullName evidence="2">BQ2448_4526 protein</fullName>
    </submittedName>
</protein>
<gene>
    <name evidence="2" type="ORF">BQ2448_4526</name>
</gene>
<keyword evidence="3" id="KW-1185">Reference proteome</keyword>
<organism evidence="2 3">
    <name type="scientific">Microbotryum intermedium</name>
    <dbReference type="NCBI Taxonomy" id="269621"/>
    <lineage>
        <taxon>Eukaryota</taxon>
        <taxon>Fungi</taxon>
        <taxon>Dikarya</taxon>
        <taxon>Basidiomycota</taxon>
        <taxon>Pucciniomycotina</taxon>
        <taxon>Microbotryomycetes</taxon>
        <taxon>Microbotryales</taxon>
        <taxon>Microbotryaceae</taxon>
        <taxon>Microbotryum</taxon>
    </lineage>
</organism>
<sequence length="692" mass="77189">MSSMGDLDSPNGSSHRLFLKDSSGYNSWASRAFMNLRADGSWEVILQSVDCLVTSYKASLVSQSAQPASASSTSPATSGLSGLSDESPSTRASSTSLSAVQIADLVFTYRERVETKNAIACKFLINVSKRSLIPKRDTIMVLARLSTVPAELKAMIVDTVLEVDADFHYMPIWSEWYQSQMELGQPITRLDALTPISSFPSESGLIANDHGDYDEDYPYYDHGDGLDDDHGHRHDDDSNDDLTARAQRSKSLGEDEARELVEWEDEEWNGDDEFRSPTMFSLSLVNKEFSALAAHYIWKFRSLESLTLTEAFVWRVGYTKRDLASLYYDQILPRRGQHVNFFLCNPNNPFLSPDTEIWSWAAATTSIWSDTDEHCEDDDEPGDIGDYEGEMSNCDSAIGLGGPSSVTKPMAESAPINVEAELILDAIEAARICPRNCRYSISGQGQEAILQLMAIILHKVPHLIGLDCFLTDHNLRTERACDRRRVPKFHSIPRAMIEPGGIGHQITCLSIVSVKASRISGLELVQFLRAFPNVRKLWLGPSAYRFGRQVPDGPWSCHLRTLLNRVSDNIDFIRVRQFVESSSATLCELELTDLGTSFAPYWPQPAGRDARTSDDASVPHNLQRPWSLPKLASLSLSTKLPPTILEIFSDCPIRKFSTRQVGNLGRHHLEAFMTAHEETLDEVRLLNLLAGV</sequence>
<evidence type="ECO:0000256" key="1">
    <source>
        <dbReference type="SAM" id="MobiDB-lite"/>
    </source>
</evidence>
<name>A0A238FDC6_9BASI</name>
<feature type="compositionally biased region" description="Basic and acidic residues" evidence="1">
    <location>
        <begin position="224"/>
        <end position="236"/>
    </location>
</feature>
<feature type="region of interest" description="Disordered" evidence="1">
    <location>
        <begin position="67"/>
        <end position="92"/>
    </location>
</feature>
<accession>A0A238FDC6</accession>
<dbReference type="AlphaFoldDB" id="A0A238FDC6"/>
<proteinExistence type="predicted"/>
<dbReference type="Proteomes" id="UP000198372">
    <property type="component" value="Unassembled WGS sequence"/>
</dbReference>
<reference evidence="3" key="1">
    <citation type="submission" date="2016-09" db="EMBL/GenBank/DDBJ databases">
        <authorList>
            <person name="Jeantristanb JTB J.-T."/>
            <person name="Ricardo R."/>
        </authorList>
    </citation>
    <scope>NUCLEOTIDE SEQUENCE [LARGE SCALE GENOMIC DNA]</scope>
</reference>